<dbReference type="EMBL" id="FN668639">
    <property type="protein sequence ID" value="CBK20406.2"/>
    <property type="molecule type" value="Genomic_DNA"/>
</dbReference>
<proteinExistence type="predicted"/>
<gene>
    <name evidence="2" type="ORF">GSBLH_T00000750001</name>
</gene>
<feature type="compositionally biased region" description="Basic and acidic residues" evidence="1">
    <location>
        <begin position="1"/>
        <end position="12"/>
    </location>
</feature>
<feature type="region of interest" description="Disordered" evidence="1">
    <location>
        <begin position="1"/>
        <end position="20"/>
    </location>
</feature>
<dbReference type="OrthoDB" id="10466975at2759"/>
<dbReference type="AlphaFoldDB" id="D8LXV1"/>
<name>D8LXV1_BLAHO</name>
<dbReference type="InParanoid" id="D8LXV1"/>
<evidence type="ECO:0000313" key="3">
    <source>
        <dbReference type="Proteomes" id="UP000008312"/>
    </source>
</evidence>
<dbReference type="Proteomes" id="UP000008312">
    <property type="component" value="Unassembled WGS sequence"/>
</dbReference>
<dbReference type="RefSeq" id="XP_012894454.1">
    <property type="nucleotide sequence ID" value="XM_013039000.1"/>
</dbReference>
<evidence type="ECO:0000256" key="1">
    <source>
        <dbReference type="SAM" id="MobiDB-lite"/>
    </source>
</evidence>
<keyword evidence="3" id="KW-1185">Reference proteome</keyword>
<feature type="compositionally biased region" description="Acidic residues" evidence="1">
    <location>
        <begin position="69"/>
        <end position="78"/>
    </location>
</feature>
<evidence type="ECO:0000313" key="2">
    <source>
        <dbReference type="EMBL" id="CBK20406.2"/>
    </source>
</evidence>
<accession>D8LXV1</accession>
<dbReference type="GeneID" id="24918043"/>
<organism evidence="2">
    <name type="scientific">Blastocystis hominis</name>
    <dbReference type="NCBI Taxonomy" id="12968"/>
    <lineage>
        <taxon>Eukaryota</taxon>
        <taxon>Sar</taxon>
        <taxon>Stramenopiles</taxon>
        <taxon>Bigyra</taxon>
        <taxon>Opalozoa</taxon>
        <taxon>Opalinata</taxon>
        <taxon>Blastocystidae</taxon>
        <taxon>Blastocystis</taxon>
    </lineage>
</organism>
<sequence>MEGSRAGREEGRGAQSAVGQGASLSGKCVFQAGIVCGRGDDVLSGMRIGAREQGAVDEVPGGAGGGEERETEGDDGGEGENGTIRGFHLFVGKGSQFRMSSSSAFLIDPEGSVVTTLGPQHIVNPTLCSGVMKNIYSRVEDLVPDEKPIVVIETNRFSLTEKKRGENLVCVVEVRTD</sequence>
<protein>
    <submittedName>
        <fullName evidence="2">Uncharacterized protein</fullName>
    </submittedName>
</protein>
<feature type="region of interest" description="Disordered" evidence="1">
    <location>
        <begin position="51"/>
        <end position="81"/>
    </location>
</feature>
<reference evidence="2" key="1">
    <citation type="submission" date="2010-02" db="EMBL/GenBank/DDBJ databases">
        <title>Sequencing and annotation of the Blastocystis hominis genome.</title>
        <authorList>
            <person name="Wincker P."/>
        </authorList>
    </citation>
    <scope>NUCLEOTIDE SEQUENCE</scope>
    <source>
        <strain evidence="2">Singapore isolate B</strain>
    </source>
</reference>